<organism evidence="2 3">
    <name type="scientific">Flavobacterium sufflavum</name>
    <dbReference type="NCBI Taxonomy" id="1921138"/>
    <lineage>
        <taxon>Bacteria</taxon>
        <taxon>Pseudomonadati</taxon>
        <taxon>Bacteroidota</taxon>
        <taxon>Flavobacteriia</taxon>
        <taxon>Flavobacteriales</taxon>
        <taxon>Flavobacteriaceae</taxon>
        <taxon>Flavobacterium</taxon>
    </lineage>
</organism>
<keyword evidence="1" id="KW-0732">Signal</keyword>
<accession>A0A3S2UN04</accession>
<evidence type="ECO:0000313" key="3">
    <source>
        <dbReference type="Proteomes" id="UP000285211"/>
    </source>
</evidence>
<evidence type="ECO:0000256" key="1">
    <source>
        <dbReference type="SAM" id="SignalP"/>
    </source>
</evidence>
<protein>
    <recommendedName>
        <fullName evidence="4">Gliding motility protein GldM</fullName>
    </recommendedName>
</protein>
<dbReference type="AlphaFoldDB" id="A0A3S2UN04"/>
<dbReference type="Proteomes" id="UP000285211">
    <property type="component" value="Unassembled WGS sequence"/>
</dbReference>
<keyword evidence="3" id="KW-1185">Reference proteome</keyword>
<reference evidence="2 3" key="1">
    <citation type="submission" date="2019-01" db="EMBL/GenBank/DDBJ databases">
        <authorList>
            <person name="Chen W.-M."/>
        </authorList>
    </citation>
    <scope>NUCLEOTIDE SEQUENCE [LARGE SCALE GENOMIC DNA]</scope>
    <source>
        <strain evidence="2 3">BBQ-12</strain>
    </source>
</reference>
<comment type="caution">
    <text evidence="2">The sequence shown here is derived from an EMBL/GenBank/DDBJ whole genome shotgun (WGS) entry which is preliminary data.</text>
</comment>
<feature type="signal peptide" evidence="1">
    <location>
        <begin position="1"/>
        <end position="20"/>
    </location>
</feature>
<sequence>MKAKVFLLSIFILSTAATFSQNKTIPKGIISTDAVIKKYHDLDELKTKQKGELLELYVERIKVLVKTLPYIAFATKPGITTADIGIPNDSDNRKVIDTQSESTAAYLESTIEFQKKLLPYSDKDNLIAAILFYENIMKSLHEFEGL</sequence>
<dbReference type="RefSeq" id="WP_128193205.1">
    <property type="nucleotide sequence ID" value="NZ_SACJ01000001.1"/>
</dbReference>
<evidence type="ECO:0000313" key="2">
    <source>
        <dbReference type="EMBL" id="RVT79889.1"/>
    </source>
</evidence>
<feature type="chain" id="PRO_5018597699" description="Gliding motility protein GldM" evidence="1">
    <location>
        <begin position="21"/>
        <end position="146"/>
    </location>
</feature>
<dbReference type="OrthoDB" id="1161684at2"/>
<evidence type="ECO:0008006" key="4">
    <source>
        <dbReference type="Google" id="ProtNLM"/>
    </source>
</evidence>
<dbReference type="EMBL" id="SACJ01000001">
    <property type="protein sequence ID" value="RVT79889.1"/>
    <property type="molecule type" value="Genomic_DNA"/>
</dbReference>
<gene>
    <name evidence="2" type="ORF">EOD40_01910</name>
</gene>
<name>A0A3S2UN04_9FLAO</name>
<proteinExistence type="predicted"/>